<protein>
    <submittedName>
        <fullName evidence="5">NAD(P)-binding domain-containing protein</fullName>
    </submittedName>
</protein>
<evidence type="ECO:0000259" key="4">
    <source>
        <dbReference type="Pfam" id="PF14833"/>
    </source>
</evidence>
<dbReference type="SUPFAM" id="SSF48179">
    <property type="entry name" value="6-phosphogluconate dehydrogenase C-terminal domain-like"/>
    <property type="match status" value="1"/>
</dbReference>
<feature type="compositionally biased region" description="Low complexity" evidence="1">
    <location>
        <begin position="287"/>
        <end position="318"/>
    </location>
</feature>
<dbReference type="InterPro" id="IPR029154">
    <property type="entry name" value="HIBADH-like_NADP-bd"/>
</dbReference>
<evidence type="ECO:0000259" key="3">
    <source>
        <dbReference type="Pfam" id="PF03446"/>
    </source>
</evidence>
<evidence type="ECO:0000259" key="2">
    <source>
        <dbReference type="Pfam" id="PF02627"/>
    </source>
</evidence>
<dbReference type="SUPFAM" id="SSF51735">
    <property type="entry name" value="NAD(P)-binding Rossmann-fold domains"/>
    <property type="match status" value="1"/>
</dbReference>
<dbReference type="InterPro" id="IPR006115">
    <property type="entry name" value="6PGDH_NADP-bd"/>
</dbReference>
<dbReference type="Gene3D" id="1.10.1040.10">
    <property type="entry name" value="N-(1-d-carboxylethyl)-l-norvaline Dehydrogenase, domain 2"/>
    <property type="match status" value="1"/>
</dbReference>
<organism evidence="5 6">
    <name type="scientific">Streptomyces evansiae</name>
    <dbReference type="NCBI Taxonomy" id="3075535"/>
    <lineage>
        <taxon>Bacteria</taxon>
        <taxon>Bacillati</taxon>
        <taxon>Actinomycetota</taxon>
        <taxon>Actinomycetes</taxon>
        <taxon>Kitasatosporales</taxon>
        <taxon>Streptomycetaceae</taxon>
        <taxon>Streptomyces</taxon>
    </lineage>
</organism>
<evidence type="ECO:0000313" key="5">
    <source>
        <dbReference type="EMBL" id="MDT0410405.1"/>
    </source>
</evidence>
<feature type="domain" description="6-phosphogluconate dehydrogenase NADP-binding" evidence="3">
    <location>
        <begin position="12"/>
        <end position="167"/>
    </location>
</feature>
<dbReference type="InterPro" id="IPR029032">
    <property type="entry name" value="AhpD-like"/>
</dbReference>
<dbReference type="Pfam" id="PF14833">
    <property type="entry name" value="NAD_binding_11"/>
    <property type="match status" value="1"/>
</dbReference>
<dbReference type="SUPFAM" id="SSF69118">
    <property type="entry name" value="AhpD-like"/>
    <property type="match status" value="1"/>
</dbReference>
<evidence type="ECO:0000256" key="1">
    <source>
        <dbReference type="SAM" id="MobiDB-lite"/>
    </source>
</evidence>
<dbReference type="InterPro" id="IPR036291">
    <property type="entry name" value="NAD(P)-bd_dom_sf"/>
</dbReference>
<reference evidence="6" key="1">
    <citation type="submission" date="2023-07" db="EMBL/GenBank/DDBJ databases">
        <title>30 novel species of actinomycetes from the DSMZ collection.</title>
        <authorList>
            <person name="Nouioui I."/>
        </authorList>
    </citation>
    <scope>NUCLEOTIDE SEQUENCE [LARGE SCALE GENOMIC DNA]</scope>
    <source>
        <strain evidence="6">DSM 41979</strain>
    </source>
</reference>
<comment type="caution">
    <text evidence="5">The sequence shown here is derived from an EMBL/GenBank/DDBJ whole genome shotgun (WGS) entry which is preliminary data.</text>
</comment>
<keyword evidence="6" id="KW-1185">Reference proteome</keyword>
<dbReference type="InterPro" id="IPR008927">
    <property type="entry name" value="6-PGluconate_DH-like_C_sf"/>
</dbReference>
<dbReference type="Gene3D" id="3.40.50.720">
    <property type="entry name" value="NAD(P)-binding Rossmann-like Domain"/>
    <property type="match status" value="1"/>
</dbReference>
<sequence>MSANSDREPRAGVVGLGVIGGGVAVSMAARGRVPVVHDIRAHAADDLPGVPAPLSSPAEVARRADVVMVAVVDAEQARAVLTGPDGLLTAAHPGLVVVLQATVALPVVQELAAACAEAGAGFLDCGVTPGDRAAEHGMVAIVGGDAATVERARPVLDDWARRIVHCGPVGAGMATKIARNVITYGSWRTVHEAAALAGAAGVDPARLAEVIEAADPQGRTLLQLLHMRDGADALPGETGRVIAPLMAKDLAAATALAAERGVRVPLVEVARDRVRETLDLPAEAEAEAGTGTSAGPVAPVGVPRAPAPAAEASPASAPVAQDPRAFGLAVMDRVYGRGFGERMPPPGDLFQDETLSYLFAQVWARPGLAVRDRRLLTLGVAATVGRPDLVEIIVGGALENGELTPAQLEEAALHLATYTGWCKATATHEGIGRAIAAHRARTPAQDPAPAPPVHDAAPTPPTQEEATA</sequence>
<proteinExistence type="predicted"/>
<name>A0ABU2R3X9_9ACTN</name>
<feature type="domain" description="3-hydroxyisobutyrate dehydrogenase-like NAD-binding" evidence="4">
    <location>
        <begin position="170"/>
        <end position="277"/>
    </location>
</feature>
<accession>A0ABU2R3X9</accession>
<dbReference type="Pfam" id="PF02627">
    <property type="entry name" value="CMD"/>
    <property type="match status" value="1"/>
</dbReference>
<dbReference type="PANTHER" id="PTHR43060:SF15">
    <property type="entry name" value="3-HYDROXYISOBUTYRATE DEHYDROGENASE-LIKE 1, MITOCHONDRIAL-RELATED"/>
    <property type="match status" value="1"/>
</dbReference>
<dbReference type="InterPro" id="IPR013328">
    <property type="entry name" value="6PGD_dom2"/>
</dbReference>
<evidence type="ECO:0000313" key="6">
    <source>
        <dbReference type="Proteomes" id="UP001183610"/>
    </source>
</evidence>
<gene>
    <name evidence="5" type="ORF">RM698_15225</name>
</gene>
<dbReference type="InterPro" id="IPR003779">
    <property type="entry name" value="CMD-like"/>
</dbReference>
<dbReference type="PANTHER" id="PTHR43060">
    <property type="entry name" value="3-HYDROXYISOBUTYRATE DEHYDROGENASE-LIKE 1, MITOCHONDRIAL-RELATED"/>
    <property type="match status" value="1"/>
</dbReference>
<feature type="region of interest" description="Disordered" evidence="1">
    <location>
        <begin position="280"/>
        <end position="318"/>
    </location>
</feature>
<dbReference type="Pfam" id="PF03446">
    <property type="entry name" value="NAD_binding_2"/>
    <property type="match status" value="1"/>
</dbReference>
<feature type="region of interest" description="Disordered" evidence="1">
    <location>
        <begin position="438"/>
        <end position="468"/>
    </location>
</feature>
<dbReference type="Gene3D" id="1.20.1290.10">
    <property type="entry name" value="AhpD-like"/>
    <property type="match status" value="1"/>
</dbReference>
<feature type="domain" description="Carboxymuconolactone decarboxylase-like" evidence="2">
    <location>
        <begin position="353"/>
        <end position="426"/>
    </location>
</feature>
<dbReference type="RefSeq" id="WP_010271339.1">
    <property type="nucleotide sequence ID" value="NZ_JAVRET010000031.1"/>
</dbReference>
<dbReference type="Proteomes" id="UP001183610">
    <property type="component" value="Unassembled WGS sequence"/>
</dbReference>
<dbReference type="EMBL" id="JAVRET010000031">
    <property type="protein sequence ID" value="MDT0410405.1"/>
    <property type="molecule type" value="Genomic_DNA"/>
</dbReference>